<comment type="subcellular location">
    <subcellularLocation>
        <location evidence="1">Membrane</location>
        <topology evidence="1">Multi-pass membrane protein</topology>
    </subcellularLocation>
</comment>
<evidence type="ECO:0000256" key="2">
    <source>
        <dbReference type="ARBA" id="ARBA00022692"/>
    </source>
</evidence>
<keyword evidence="8" id="KW-1185">Reference proteome</keyword>
<reference evidence="6 9" key="2">
    <citation type="submission" date="2020-08" db="EMBL/GenBank/DDBJ databases">
        <title>Genomic Encyclopedia of Type Strains, Phase III (KMG-III): the genomes of soil and plant-associated and newly described type strains.</title>
        <authorList>
            <person name="Whitman W."/>
        </authorList>
    </citation>
    <scope>NUCLEOTIDE SEQUENCE [LARGE SCALE GENOMIC DNA]</scope>
    <source>
        <strain evidence="6 9">CECT 7753</strain>
    </source>
</reference>
<dbReference type="PANTHER" id="PTHR37955">
    <property type="entry name" value="TELLURITE RESISTANCE PROTEIN TEHA"/>
    <property type="match status" value="1"/>
</dbReference>
<dbReference type="GO" id="GO:0046583">
    <property type="term" value="F:monoatomic cation efflux transmembrane transporter activity"/>
    <property type="evidence" value="ECO:0007669"/>
    <property type="project" value="TreeGrafter"/>
</dbReference>
<evidence type="ECO:0000256" key="3">
    <source>
        <dbReference type="ARBA" id="ARBA00022989"/>
    </source>
</evidence>
<accession>A0A4P8HQY6</accession>
<feature type="transmembrane region" description="Helical" evidence="5">
    <location>
        <begin position="123"/>
        <end position="143"/>
    </location>
</feature>
<dbReference type="InterPro" id="IPR038665">
    <property type="entry name" value="Voltage-dep_anion_channel_sf"/>
</dbReference>
<dbReference type="Proteomes" id="UP000298763">
    <property type="component" value="Chromosome"/>
</dbReference>
<sequence length="336" mass="35813">MNTITGEKPAFPAGTASTSTIAALPVALFGSVMGLTGLALAWRSAHAHFSVPSWIGAGLGWMAIFAFVAVTAGYACKVLTAGTAVRDEFNHPIAGNMFGTPLISILLLPLLLADLSLPLARAFWAAGAIGMSVFAWFIVSRWMRGAQQPVHATPAWIVPVVGMLDVPLALPALQWPRLHGVAMFGLAIGLFFALPLMTLILSRLMFQEPMPESLRPSLMIMLAPFAVGFSAYASTTGHVDDFATALYMLMLFMLAVLLGRLRNLPACSTFKVSWWAVSFPLSASATAAIRYASHSPNRYTDGIAIAVLVIATVVIAGLLIRTLWGIARGELRAVMT</sequence>
<evidence type="ECO:0000313" key="7">
    <source>
        <dbReference type="EMBL" id="QCP10884.1"/>
    </source>
</evidence>
<dbReference type="EMBL" id="CP040017">
    <property type="protein sequence ID" value="QCP10884.1"/>
    <property type="molecule type" value="Genomic_DNA"/>
</dbReference>
<dbReference type="InterPro" id="IPR052951">
    <property type="entry name" value="Tellurite_res_ion_channel"/>
</dbReference>
<feature type="transmembrane region" description="Helical" evidence="5">
    <location>
        <begin position="181"/>
        <end position="206"/>
    </location>
</feature>
<feature type="transmembrane region" description="Helical" evidence="5">
    <location>
        <begin position="272"/>
        <end position="291"/>
    </location>
</feature>
<dbReference type="OrthoDB" id="309023at2"/>
<feature type="transmembrane region" description="Helical" evidence="5">
    <location>
        <begin position="54"/>
        <end position="76"/>
    </location>
</feature>
<dbReference type="Proteomes" id="UP000584325">
    <property type="component" value="Unassembled WGS sequence"/>
</dbReference>
<evidence type="ECO:0000256" key="5">
    <source>
        <dbReference type="SAM" id="Phobius"/>
    </source>
</evidence>
<dbReference type="GO" id="GO:0005886">
    <property type="term" value="C:plasma membrane"/>
    <property type="evidence" value="ECO:0007669"/>
    <property type="project" value="TreeGrafter"/>
</dbReference>
<dbReference type="PANTHER" id="PTHR37955:SF1">
    <property type="entry name" value="DEP DOMAIN-CONTAINING PROTEIN"/>
    <property type="match status" value="1"/>
</dbReference>
<keyword evidence="4 5" id="KW-0472">Membrane</keyword>
<feature type="transmembrane region" description="Helical" evidence="5">
    <location>
        <begin position="21"/>
        <end position="42"/>
    </location>
</feature>
<feature type="transmembrane region" description="Helical" evidence="5">
    <location>
        <begin position="303"/>
        <end position="324"/>
    </location>
</feature>
<name>A0A4P8HQY6_9BURK</name>
<dbReference type="Gene3D" id="1.50.10.150">
    <property type="entry name" value="Voltage-dependent anion channel"/>
    <property type="match status" value="1"/>
</dbReference>
<dbReference type="Pfam" id="PF03595">
    <property type="entry name" value="SLAC1"/>
    <property type="match status" value="1"/>
</dbReference>
<dbReference type="RefSeq" id="WP_137313762.1">
    <property type="nucleotide sequence ID" value="NZ_CP040017.1"/>
</dbReference>
<feature type="transmembrane region" description="Helical" evidence="5">
    <location>
        <begin position="155"/>
        <end position="175"/>
    </location>
</feature>
<evidence type="ECO:0000313" key="6">
    <source>
        <dbReference type="EMBL" id="MBB3222599.1"/>
    </source>
</evidence>
<dbReference type="InterPro" id="IPR004695">
    <property type="entry name" value="SLAC1/Mae1/Ssu1/TehA"/>
</dbReference>
<dbReference type="AlphaFoldDB" id="A0A4P8HQY6"/>
<evidence type="ECO:0000313" key="9">
    <source>
        <dbReference type="Proteomes" id="UP000584325"/>
    </source>
</evidence>
<keyword evidence="3 5" id="KW-1133">Transmembrane helix</keyword>
<gene>
    <name evidence="7" type="ORF">FCL38_10945</name>
    <name evidence="6" type="ORF">FHS02_003422</name>
</gene>
<dbReference type="EMBL" id="JACHXS010000006">
    <property type="protein sequence ID" value="MBB3222599.1"/>
    <property type="molecule type" value="Genomic_DNA"/>
</dbReference>
<keyword evidence="2 5" id="KW-0812">Transmembrane</keyword>
<feature type="transmembrane region" description="Helical" evidence="5">
    <location>
        <begin position="218"/>
        <end position="236"/>
    </location>
</feature>
<evidence type="ECO:0000256" key="4">
    <source>
        <dbReference type="ARBA" id="ARBA00023136"/>
    </source>
</evidence>
<evidence type="ECO:0000313" key="8">
    <source>
        <dbReference type="Proteomes" id="UP000298763"/>
    </source>
</evidence>
<feature type="transmembrane region" description="Helical" evidence="5">
    <location>
        <begin position="97"/>
        <end position="117"/>
    </location>
</feature>
<reference evidence="7 8" key="1">
    <citation type="submission" date="2019-05" db="EMBL/GenBank/DDBJ databases">
        <title>Draft Genome Sequences of Six Type Strains of the Genus Massilia.</title>
        <authorList>
            <person name="Miess H."/>
            <person name="Frediansyhah A."/>
            <person name="Gross H."/>
        </authorList>
    </citation>
    <scope>NUCLEOTIDE SEQUENCE [LARGE SCALE GENOMIC DNA]</scope>
    <source>
        <strain evidence="7 8">DSMZ 26121</strain>
    </source>
</reference>
<organism evidence="6 9">
    <name type="scientific">Pseudoduganella umbonata</name>
    <dbReference type="NCBI Taxonomy" id="864828"/>
    <lineage>
        <taxon>Bacteria</taxon>
        <taxon>Pseudomonadati</taxon>
        <taxon>Pseudomonadota</taxon>
        <taxon>Betaproteobacteria</taxon>
        <taxon>Burkholderiales</taxon>
        <taxon>Oxalobacteraceae</taxon>
        <taxon>Telluria group</taxon>
        <taxon>Pseudoduganella</taxon>
    </lineage>
</organism>
<feature type="transmembrane region" description="Helical" evidence="5">
    <location>
        <begin position="242"/>
        <end position="260"/>
    </location>
</feature>
<evidence type="ECO:0000256" key="1">
    <source>
        <dbReference type="ARBA" id="ARBA00004141"/>
    </source>
</evidence>
<proteinExistence type="predicted"/>
<protein>
    <submittedName>
        <fullName evidence="7">C4-dicarboxylate ABC transporter</fullName>
    </submittedName>
    <submittedName>
        <fullName evidence="6">Tellurite resistance protein</fullName>
    </submittedName>
</protein>
<dbReference type="CDD" id="cd09323">
    <property type="entry name" value="TDT_SLAC1_like"/>
    <property type="match status" value="1"/>
</dbReference>